<accession>A0A835GB42</accession>
<feature type="region of interest" description="Disordered" evidence="1">
    <location>
        <begin position="319"/>
        <end position="344"/>
    </location>
</feature>
<evidence type="ECO:0000313" key="2">
    <source>
        <dbReference type="EMBL" id="KAF9410485.1"/>
    </source>
</evidence>
<protein>
    <submittedName>
        <fullName evidence="2">Uncharacterized protein</fullName>
    </submittedName>
</protein>
<evidence type="ECO:0000313" key="3">
    <source>
        <dbReference type="Proteomes" id="UP000648187"/>
    </source>
</evidence>
<reference evidence="2" key="1">
    <citation type="submission" date="2020-08" db="EMBL/GenBank/DDBJ databases">
        <title>Spodoptera exigua strain:BAW_Kor-Di-RS1 Genome sequencing and assembly.</title>
        <authorList>
            <person name="Kim J."/>
            <person name="Nam H.Y."/>
            <person name="Kwon M."/>
            <person name="Choi J.H."/>
            <person name="Cho S.R."/>
            <person name="Kim G.-H."/>
        </authorList>
    </citation>
    <scope>NUCLEOTIDE SEQUENCE</scope>
    <source>
        <strain evidence="2">BAW_Kor-Di-RS1</strain>
        <tissue evidence="2">Whole-body</tissue>
    </source>
</reference>
<organism evidence="2 3">
    <name type="scientific">Spodoptera exigua</name>
    <name type="common">Beet armyworm</name>
    <name type="synonym">Noctua fulgens</name>
    <dbReference type="NCBI Taxonomy" id="7107"/>
    <lineage>
        <taxon>Eukaryota</taxon>
        <taxon>Metazoa</taxon>
        <taxon>Ecdysozoa</taxon>
        <taxon>Arthropoda</taxon>
        <taxon>Hexapoda</taxon>
        <taxon>Insecta</taxon>
        <taxon>Pterygota</taxon>
        <taxon>Neoptera</taxon>
        <taxon>Endopterygota</taxon>
        <taxon>Lepidoptera</taxon>
        <taxon>Glossata</taxon>
        <taxon>Ditrysia</taxon>
        <taxon>Noctuoidea</taxon>
        <taxon>Noctuidae</taxon>
        <taxon>Amphipyrinae</taxon>
        <taxon>Spodoptera</taxon>
    </lineage>
</organism>
<sequence length="370" mass="41935">MVVISTEQYLILIMFYCDTEKQAVDPIEESLETPRGTQPAGVEESSTVKDSSSTGARLLTTDRKLTLRQHTFDAKAARLNLKKRLDLNTWREELARRDDDHIVNLQPNARPNIATTSTVMVTPMVTKKKMSPKSQKIPISASQDTLETWTVRNNLRRRFDLNSWRQPQEKKEEASIREKEPPKTLRIIARAMAHASRLEQPRDVVTLSPSGPLSHPSLPATDSKQIVTNALVLNKETRRECETQAVEQIAESLEIPRETQSAGAELYSALKDSYSSSAGAQLLRTDLSSSQHTLDAKREELARRDDDKVRHLQPHVATTRTETVTSAATKKQMPPRPLKTPMSAGQDTLDIWTVRNNLRRRYDLNSWRQP</sequence>
<name>A0A835GB42_SPOEX</name>
<feature type="compositionally biased region" description="Low complexity" evidence="1">
    <location>
        <begin position="319"/>
        <end position="329"/>
    </location>
</feature>
<proteinExistence type="predicted"/>
<gene>
    <name evidence="2" type="ORF">HW555_010438</name>
</gene>
<feature type="region of interest" description="Disordered" evidence="1">
    <location>
        <begin position="31"/>
        <end position="55"/>
    </location>
</feature>
<evidence type="ECO:0000256" key="1">
    <source>
        <dbReference type="SAM" id="MobiDB-lite"/>
    </source>
</evidence>
<dbReference type="AlphaFoldDB" id="A0A835GB42"/>
<dbReference type="Proteomes" id="UP000648187">
    <property type="component" value="Unassembled WGS sequence"/>
</dbReference>
<keyword evidence="3" id="KW-1185">Reference proteome</keyword>
<comment type="caution">
    <text evidence="2">The sequence shown here is derived from an EMBL/GenBank/DDBJ whole genome shotgun (WGS) entry which is preliminary data.</text>
</comment>
<feature type="compositionally biased region" description="Polar residues" evidence="1">
    <location>
        <begin position="44"/>
        <end position="55"/>
    </location>
</feature>
<dbReference type="EMBL" id="JACKWZ010000261">
    <property type="protein sequence ID" value="KAF9410485.1"/>
    <property type="molecule type" value="Genomic_DNA"/>
</dbReference>